<keyword evidence="2" id="KW-0732">Signal</keyword>
<feature type="chain" id="PRO_5020040943" evidence="2">
    <location>
        <begin position="21"/>
        <end position="141"/>
    </location>
</feature>
<reference evidence="3 4" key="1">
    <citation type="journal article" date="2019" name="Commun. Biol.">
        <title>The bagworm genome reveals a unique fibroin gene that provides high tensile strength.</title>
        <authorList>
            <person name="Kono N."/>
            <person name="Nakamura H."/>
            <person name="Ohtoshi R."/>
            <person name="Tomita M."/>
            <person name="Numata K."/>
            <person name="Arakawa K."/>
        </authorList>
    </citation>
    <scope>NUCLEOTIDE SEQUENCE [LARGE SCALE GENOMIC DNA]</scope>
</reference>
<protein>
    <submittedName>
        <fullName evidence="3">Uncharacterized protein</fullName>
    </submittedName>
</protein>
<proteinExistence type="predicted"/>
<feature type="signal peptide" evidence="2">
    <location>
        <begin position="1"/>
        <end position="20"/>
    </location>
</feature>
<evidence type="ECO:0000256" key="2">
    <source>
        <dbReference type="SAM" id="SignalP"/>
    </source>
</evidence>
<dbReference type="AlphaFoldDB" id="A0A4C1U9A5"/>
<dbReference type="Proteomes" id="UP000299102">
    <property type="component" value="Unassembled WGS sequence"/>
</dbReference>
<dbReference type="OrthoDB" id="7412264at2759"/>
<sequence length="141" mass="15759">MFSARWCVLALALWVAVTDALVSRKIKRDVAESLKSGEENEERLLEDDEVHPSSFDSQLEPCQCGVFMSQQVGKEGRRWRARGPPSGEPVITYDTDGPELPCGALGTKHCLGKCIDVVGTFYIFLYPYSRPPFENPALELH</sequence>
<feature type="compositionally biased region" description="Acidic residues" evidence="1">
    <location>
        <begin position="39"/>
        <end position="49"/>
    </location>
</feature>
<dbReference type="EMBL" id="BGZK01000145">
    <property type="protein sequence ID" value="GBP22941.1"/>
    <property type="molecule type" value="Genomic_DNA"/>
</dbReference>
<feature type="region of interest" description="Disordered" evidence="1">
    <location>
        <begin position="35"/>
        <end position="57"/>
    </location>
</feature>
<name>A0A4C1U9A5_EUMVA</name>
<evidence type="ECO:0000313" key="3">
    <source>
        <dbReference type="EMBL" id="GBP22941.1"/>
    </source>
</evidence>
<accession>A0A4C1U9A5</accession>
<evidence type="ECO:0000256" key="1">
    <source>
        <dbReference type="SAM" id="MobiDB-lite"/>
    </source>
</evidence>
<keyword evidence="4" id="KW-1185">Reference proteome</keyword>
<feature type="region of interest" description="Disordered" evidence="1">
    <location>
        <begin position="75"/>
        <end position="94"/>
    </location>
</feature>
<organism evidence="3 4">
    <name type="scientific">Eumeta variegata</name>
    <name type="common">Bagworm moth</name>
    <name type="synonym">Eumeta japonica</name>
    <dbReference type="NCBI Taxonomy" id="151549"/>
    <lineage>
        <taxon>Eukaryota</taxon>
        <taxon>Metazoa</taxon>
        <taxon>Ecdysozoa</taxon>
        <taxon>Arthropoda</taxon>
        <taxon>Hexapoda</taxon>
        <taxon>Insecta</taxon>
        <taxon>Pterygota</taxon>
        <taxon>Neoptera</taxon>
        <taxon>Endopterygota</taxon>
        <taxon>Lepidoptera</taxon>
        <taxon>Glossata</taxon>
        <taxon>Ditrysia</taxon>
        <taxon>Tineoidea</taxon>
        <taxon>Psychidae</taxon>
        <taxon>Oiketicinae</taxon>
        <taxon>Eumeta</taxon>
    </lineage>
</organism>
<gene>
    <name evidence="3" type="ORF">EVAR_95341_1</name>
</gene>
<evidence type="ECO:0000313" key="4">
    <source>
        <dbReference type="Proteomes" id="UP000299102"/>
    </source>
</evidence>
<comment type="caution">
    <text evidence="3">The sequence shown here is derived from an EMBL/GenBank/DDBJ whole genome shotgun (WGS) entry which is preliminary data.</text>
</comment>